<dbReference type="EC" id="5.6.2.4" evidence="7"/>
<dbReference type="GO" id="GO:0033202">
    <property type="term" value="C:DNA helicase complex"/>
    <property type="evidence" value="ECO:0007669"/>
    <property type="project" value="TreeGrafter"/>
</dbReference>
<proteinExistence type="predicted"/>
<dbReference type="GO" id="GO:0005829">
    <property type="term" value="C:cytosol"/>
    <property type="evidence" value="ECO:0007669"/>
    <property type="project" value="TreeGrafter"/>
</dbReference>
<dbReference type="EMBL" id="CP000282">
    <property type="protein sequence ID" value="ABD79459.1"/>
    <property type="molecule type" value="Genomic_DNA"/>
</dbReference>
<dbReference type="InterPro" id="IPR014017">
    <property type="entry name" value="DNA_helicase_UvrD-like_C"/>
</dbReference>
<evidence type="ECO:0000256" key="3">
    <source>
        <dbReference type="ARBA" id="ARBA00022806"/>
    </source>
</evidence>
<keyword evidence="2 10" id="KW-0378">Hydrolase</keyword>
<gene>
    <name evidence="13" type="ordered locus">Sde_0195</name>
</gene>
<dbReference type="GO" id="GO:0016887">
    <property type="term" value="F:ATP hydrolysis activity"/>
    <property type="evidence" value="ECO:0007669"/>
    <property type="project" value="RHEA"/>
</dbReference>
<evidence type="ECO:0000256" key="9">
    <source>
        <dbReference type="ARBA" id="ARBA00048988"/>
    </source>
</evidence>
<evidence type="ECO:0000256" key="5">
    <source>
        <dbReference type="ARBA" id="ARBA00023235"/>
    </source>
</evidence>
<keyword evidence="4 10" id="KW-0067">ATP-binding</keyword>
<dbReference type="KEGG" id="sde:Sde_0195"/>
<comment type="catalytic activity">
    <reaction evidence="9">
        <text>ATP + H2O = ADP + phosphate + H(+)</text>
        <dbReference type="Rhea" id="RHEA:13065"/>
        <dbReference type="ChEBI" id="CHEBI:15377"/>
        <dbReference type="ChEBI" id="CHEBI:15378"/>
        <dbReference type="ChEBI" id="CHEBI:30616"/>
        <dbReference type="ChEBI" id="CHEBI:43474"/>
        <dbReference type="ChEBI" id="CHEBI:456216"/>
        <dbReference type="EC" id="5.6.2.4"/>
    </reaction>
</comment>
<dbReference type="InterPro" id="IPR000212">
    <property type="entry name" value="DNA_helicase_UvrD/REP"/>
</dbReference>
<keyword evidence="5" id="KW-0413">Isomerase</keyword>
<dbReference type="InterPro" id="IPR014016">
    <property type="entry name" value="UvrD-like_ATP-bd"/>
</dbReference>
<feature type="domain" description="UvrD-like helicase ATP-binding" evidence="11">
    <location>
        <begin position="16"/>
        <end position="285"/>
    </location>
</feature>
<dbReference type="GO" id="GO:0005524">
    <property type="term" value="F:ATP binding"/>
    <property type="evidence" value="ECO:0007669"/>
    <property type="project" value="UniProtKB-UniRule"/>
</dbReference>
<dbReference type="PANTHER" id="PTHR11070">
    <property type="entry name" value="UVRD / RECB / PCRA DNA HELICASE FAMILY MEMBER"/>
    <property type="match status" value="1"/>
</dbReference>
<dbReference type="AlphaFoldDB" id="Q21PC0"/>
<reference evidence="13 14" key="1">
    <citation type="journal article" date="2008" name="PLoS Genet.">
        <title>Complete genome sequence of the complex carbohydrate-degrading marine bacterium, Saccharophagus degradans strain 2-40 T.</title>
        <authorList>
            <person name="Weiner R.M."/>
            <person name="Taylor L.E.II."/>
            <person name="Henrissat B."/>
            <person name="Hauser L."/>
            <person name="Land M."/>
            <person name="Coutinho P.M."/>
            <person name="Rancurel C."/>
            <person name="Saunders E.H."/>
            <person name="Longmire A.G."/>
            <person name="Zhang H."/>
            <person name="Bayer E.A."/>
            <person name="Gilbert H.J."/>
            <person name="Larimer F."/>
            <person name="Zhulin I.B."/>
            <person name="Ekborg N.A."/>
            <person name="Lamed R."/>
            <person name="Richardson P.M."/>
            <person name="Borovok I."/>
            <person name="Hutcheson S."/>
        </authorList>
    </citation>
    <scope>NUCLEOTIDE SEQUENCE [LARGE SCALE GENOMIC DNA]</scope>
    <source>
        <strain evidence="14">2-40 / ATCC 43961 / DSM 17024</strain>
    </source>
</reference>
<dbReference type="STRING" id="203122.Sde_0195"/>
<feature type="binding site" evidence="10">
    <location>
        <begin position="37"/>
        <end position="44"/>
    </location>
    <ligand>
        <name>ATP</name>
        <dbReference type="ChEBI" id="CHEBI:30616"/>
    </ligand>
</feature>
<accession>Q21PC0</accession>
<dbReference type="PANTHER" id="PTHR11070:SF2">
    <property type="entry name" value="ATP-DEPENDENT DNA HELICASE SRS2"/>
    <property type="match status" value="1"/>
</dbReference>
<keyword evidence="14" id="KW-1185">Reference proteome</keyword>
<evidence type="ECO:0000259" key="11">
    <source>
        <dbReference type="PROSITE" id="PS51198"/>
    </source>
</evidence>
<evidence type="ECO:0000256" key="1">
    <source>
        <dbReference type="ARBA" id="ARBA00022741"/>
    </source>
</evidence>
<dbReference type="PROSITE" id="PS51198">
    <property type="entry name" value="UVRD_HELICASE_ATP_BIND"/>
    <property type="match status" value="1"/>
</dbReference>
<evidence type="ECO:0000256" key="2">
    <source>
        <dbReference type="ARBA" id="ARBA00022801"/>
    </source>
</evidence>
<dbReference type="HOGENOM" id="CLU_004585_6_4_6"/>
<evidence type="ECO:0000259" key="12">
    <source>
        <dbReference type="PROSITE" id="PS51217"/>
    </source>
</evidence>
<dbReference type="Proteomes" id="UP000001947">
    <property type="component" value="Chromosome"/>
</dbReference>
<comment type="catalytic activity">
    <reaction evidence="6">
        <text>Couples ATP hydrolysis with the unwinding of duplex DNA by translocating in the 3'-5' direction.</text>
        <dbReference type="EC" id="5.6.2.4"/>
    </reaction>
</comment>
<evidence type="ECO:0000256" key="4">
    <source>
        <dbReference type="ARBA" id="ARBA00022840"/>
    </source>
</evidence>
<dbReference type="GO" id="GO:0043138">
    <property type="term" value="F:3'-5' DNA helicase activity"/>
    <property type="evidence" value="ECO:0007669"/>
    <property type="project" value="UniProtKB-EC"/>
</dbReference>
<dbReference type="OrthoDB" id="384988at2"/>
<organism evidence="13 14">
    <name type="scientific">Saccharophagus degradans (strain 2-40 / ATCC 43961 / DSM 17024)</name>
    <dbReference type="NCBI Taxonomy" id="203122"/>
    <lineage>
        <taxon>Bacteria</taxon>
        <taxon>Pseudomonadati</taxon>
        <taxon>Pseudomonadota</taxon>
        <taxon>Gammaproteobacteria</taxon>
        <taxon>Cellvibrionales</taxon>
        <taxon>Cellvibrionaceae</taxon>
        <taxon>Saccharophagus</taxon>
    </lineage>
</organism>
<evidence type="ECO:0000313" key="13">
    <source>
        <dbReference type="EMBL" id="ABD79459.1"/>
    </source>
</evidence>
<dbReference type="CDD" id="cd17932">
    <property type="entry name" value="DEXQc_UvrD"/>
    <property type="match status" value="1"/>
</dbReference>
<evidence type="ECO:0000256" key="6">
    <source>
        <dbReference type="ARBA" id="ARBA00034617"/>
    </source>
</evidence>
<dbReference type="GO" id="GO:0003677">
    <property type="term" value="F:DNA binding"/>
    <property type="evidence" value="ECO:0007669"/>
    <property type="project" value="InterPro"/>
</dbReference>
<keyword evidence="1 10" id="KW-0547">Nucleotide-binding</keyword>
<protein>
    <recommendedName>
        <fullName evidence="7">DNA 3'-5' helicase</fullName>
        <ecNumber evidence="7">5.6.2.4</ecNumber>
    </recommendedName>
    <alternativeName>
        <fullName evidence="8">DNA 3'-5' helicase II</fullName>
    </alternativeName>
</protein>
<dbReference type="InterPro" id="IPR027417">
    <property type="entry name" value="P-loop_NTPase"/>
</dbReference>
<name>Q21PC0_SACD2</name>
<evidence type="ECO:0000256" key="10">
    <source>
        <dbReference type="PROSITE-ProRule" id="PRU00560"/>
    </source>
</evidence>
<sequence length="614" mass="69560">MVTRINPCEWKPQGVDDLEPNAWEGLRENKQHAAVLAGAGAGKTEFLAQKAAYLLQTGICSDPNRILAISFKNDAARVLKERVNLRCAPEQSRRFESFTYDGFTKFLLDRFRLAIPEPYAPPPDYNIYFPNKGTFQEFLNNQKIRGVNVYQLQKDIANLPLPAGQHNYLALKSYWQCRLTSDEVALSFQMINRLIEYLIRSNPNIKHALRSTYPFVFLDEFQDTTSPQYELLKFIFLESNSLITAVGDDKQQIMGWAGALPEAFNVFNQDFGAKNFDLVSNWRSHPELVSMQHAIAQMITPGLTQPEAKNTKNMKGDVAAIWGYSDRNDEIQGVSNWISEQINSGTKAHELAILVRTHADKLEVEIAPHLLNKGISIRNVARIVDGIAIQDILTEKLTTIILPFLYLGVLERSPENWNRALISLCALEGVDFVDERAHSQQQDRLQYFSRLLRQDLSNGNFHKGRINPTISSILAFLTEDAIRSSISEYKQDRDYNRVLNGIVSLLEECADCSSSWLEALDRFQGVDQVPLMTIHKSKGLEFQTIIFFGLDAKTWWSLTPDNPEELRSFFVAFTRAKQSTFFTSCSQTGNPVTWIEEILTSVGVNKLAGPGCEN</sequence>
<dbReference type="GeneID" id="98611902"/>
<dbReference type="Gene3D" id="3.40.50.300">
    <property type="entry name" value="P-loop containing nucleotide triphosphate hydrolases"/>
    <property type="match status" value="3"/>
</dbReference>
<feature type="domain" description="UvrD-like helicase C-terminal" evidence="12">
    <location>
        <begin position="285"/>
        <end position="539"/>
    </location>
</feature>
<dbReference type="eggNOG" id="COG0210">
    <property type="taxonomic scope" value="Bacteria"/>
</dbReference>
<dbReference type="SUPFAM" id="SSF52540">
    <property type="entry name" value="P-loop containing nucleoside triphosphate hydrolases"/>
    <property type="match status" value="1"/>
</dbReference>
<dbReference type="Pfam" id="PF13361">
    <property type="entry name" value="UvrD_C"/>
    <property type="match status" value="1"/>
</dbReference>
<dbReference type="RefSeq" id="WP_011466683.1">
    <property type="nucleotide sequence ID" value="NC_007912.1"/>
</dbReference>
<keyword evidence="3 10" id="KW-0347">Helicase</keyword>
<evidence type="ECO:0000313" key="14">
    <source>
        <dbReference type="Proteomes" id="UP000001947"/>
    </source>
</evidence>
<dbReference type="PROSITE" id="PS51217">
    <property type="entry name" value="UVRD_HELICASE_CTER"/>
    <property type="match status" value="1"/>
</dbReference>
<dbReference type="GO" id="GO:0000725">
    <property type="term" value="P:recombinational repair"/>
    <property type="evidence" value="ECO:0007669"/>
    <property type="project" value="TreeGrafter"/>
</dbReference>
<evidence type="ECO:0000256" key="7">
    <source>
        <dbReference type="ARBA" id="ARBA00034808"/>
    </source>
</evidence>
<evidence type="ECO:0000256" key="8">
    <source>
        <dbReference type="ARBA" id="ARBA00034923"/>
    </source>
</evidence>
<dbReference type="Pfam" id="PF00580">
    <property type="entry name" value="UvrD-helicase"/>
    <property type="match status" value="2"/>
</dbReference>